<dbReference type="STRING" id="639004.SAMN04488239_12146"/>
<gene>
    <name evidence="2" type="ORF">SAMN04488239_12146</name>
</gene>
<dbReference type="Pfam" id="PF07969">
    <property type="entry name" value="Amidohydro_3"/>
    <property type="match status" value="1"/>
</dbReference>
<protein>
    <recommendedName>
        <fullName evidence="1">Amidohydrolase 3 domain-containing protein</fullName>
    </recommendedName>
</protein>
<dbReference type="PANTHER" id="PTHR22642">
    <property type="entry name" value="IMIDAZOLONEPROPIONASE"/>
    <property type="match status" value="1"/>
</dbReference>
<dbReference type="InterPro" id="IPR032466">
    <property type="entry name" value="Metal_Hydrolase"/>
</dbReference>
<sequence>MQKDTVVTKPEKIYVNGKFMTLNIDAPQVEAIAVTQGRITAMGSTTEIESLAGEMTERHDLGGQFAMPGLIESHTHALWGACRDLFLVYVGYSASAEQLADAIRARAATLPKGDWITGGPWRLDMRPKLGMTPRAWLDAIAPDHPVAVTDTSQHAMWCNSLALSLAGLDASTPEIPGGVVERDETGQLNGFLAEAGCAPVRRMLTWSNAQLIEASKYFIRYFNSLGYTAFKEPMADESLLAAYAAAHDRGDLTLHMAAHITAFSPIAGDIVPIDEIDRLRDKYSRKGIDLRFAKLFLDGVAPARTAAFLAPYEPAPGYDPDKHDPDAALLLAPDILNQTVTALDAAGYVVKMHAVGDNAARKALDAIEAARGANGASGLRHEIAHSTFISDSDLPRFSSLEAVAEVSPKLWAPNAGTAAQREVLGEARLSQVHRIRSLLDAGAEVIFGTDWPASAPDANPWTGLAGMISRRDPAGQYPGTVAADQAITLDQALPLFTTNAARAMGKAGEIGQLAPGAWADFIVLPGDIRQMSYTEIGAIEIRETFWKGQSVYQANA</sequence>
<evidence type="ECO:0000313" key="2">
    <source>
        <dbReference type="EMBL" id="SDE51214.1"/>
    </source>
</evidence>
<evidence type="ECO:0000259" key="1">
    <source>
        <dbReference type="Pfam" id="PF07969"/>
    </source>
</evidence>
<dbReference type="PANTHER" id="PTHR22642:SF2">
    <property type="entry name" value="PROTEIN LONG AFTER FAR-RED 3"/>
    <property type="match status" value="1"/>
</dbReference>
<dbReference type="SUPFAM" id="SSF51338">
    <property type="entry name" value="Composite domain of metallo-dependent hydrolases"/>
    <property type="match status" value="1"/>
</dbReference>
<dbReference type="AlphaFoldDB" id="A0A1G7DI33"/>
<dbReference type="Gene3D" id="3.10.310.70">
    <property type="match status" value="1"/>
</dbReference>
<organism evidence="2 3">
    <name type="scientific">Ruegeria marina</name>
    <dbReference type="NCBI Taxonomy" id="639004"/>
    <lineage>
        <taxon>Bacteria</taxon>
        <taxon>Pseudomonadati</taxon>
        <taxon>Pseudomonadota</taxon>
        <taxon>Alphaproteobacteria</taxon>
        <taxon>Rhodobacterales</taxon>
        <taxon>Roseobacteraceae</taxon>
        <taxon>Ruegeria</taxon>
    </lineage>
</organism>
<keyword evidence="3" id="KW-1185">Reference proteome</keyword>
<proteinExistence type="predicted"/>
<dbReference type="OrthoDB" id="9811399at2"/>
<evidence type="ECO:0000313" key="3">
    <source>
        <dbReference type="Proteomes" id="UP000199628"/>
    </source>
</evidence>
<dbReference type="InterPro" id="IPR011059">
    <property type="entry name" value="Metal-dep_hydrolase_composite"/>
</dbReference>
<name>A0A1G7DI33_9RHOB</name>
<reference evidence="3" key="1">
    <citation type="submission" date="2016-10" db="EMBL/GenBank/DDBJ databases">
        <authorList>
            <person name="Varghese N."/>
            <person name="Submissions S."/>
        </authorList>
    </citation>
    <scope>NUCLEOTIDE SEQUENCE [LARGE SCALE GENOMIC DNA]</scope>
    <source>
        <strain evidence="3">CGMCC 1.9108</strain>
    </source>
</reference>
<dbReference type="SUPFAM" id="SSF51556">
    <property type="entry name" value="Metallo-dependent hydrolases"/>
    <property type="match status" value="1"/>
</dbReference>
<dbReference type="Gene3D" id="2.30.40.10">
    <property type="entry name" value="Urease, subunit C, domain 1"/>
    <property type="match status" value="1"/>
</dbReference>
<dbReference type="InterPro" id="IPR033932">
    <property type="entry name" value="YtcJ-like"/>
</dbReference>
<dbReference type="CDD" id="cd01300">
    <property type="entry name" value="YtcJ_like"/>
    <property type="match status" value="1"/>
</dbReference>
<dbReference type="Proteomes" id="UP000199628">
    <property type="component" value="Unassembled WGS sequence"/>
</dbReference>
<dbReference type="InterPro" id="IPR013108">
    <property type="entry name" value="Amidohydro_3"/>
</dbReference>
<feature type="domain" description="Amidohydrolase 3" evidence="1">
    <location>
        <begin position="60"/>
        <end position="552"/>
    </location>
</feature>
<accession>A0A1G7DI33</accession>
<dbReference type="EMBL" id="FMZV01000021">
    <property type="protein sequence ID" value="SDE51214.1"/>
    <property type="molecule type" value="Genomic_DNA"/>
</dbReference>
<dbReference type="RefSeq" id="WP_143028618.1">
    <property type="nucleotide sequence ID" value="NZ_FMZV01000021.1"/>
</dbReference>
<dbReference type="Gene3D" id="3.20.20.140">
    <property type="entry name" value="Metal-dependent hydrolases"/>
    <property type="match status" value="1"/>
</dbReference>
<dbReference type="GO" id="GO:0016810">
    <property type="term" value="F:hydrolase activity, acting on carbon-nitrogen (but not peptide) bonds"/>
    <property type="evidence" value="ECO:0007669"/>
    <property type="project" value="InterPro"/>
</dbReference>